<dbReference type="Proteomes" id="UP000267430">
    <property type="component" value="Unassembled WGS sequence"/>
</dbReference>
<keyword evidence="8" id="KW-1185">Reference proteome</keyword>
<keyword evidence="5 6" id="KW-0472">Membrane</keyword>
<dbReference type="RefSeq" id="WP_126864100.1">
    <property type="nucleotide sequence ID" value="NZ_JAUSTX010000001.1"/>
</dbReference>
<dbReference type="AlphaFoldDB" id="A0A3S0W8R0"/>
<feature type="transmembrane region" description="Helical" evidence="6">
    <location>
        <begin position="342"/>
        <end position="364"/>
    </location>
</feature>
<proteinExistence type="predicted"/>
<feature type="transmembrane region" description="Helical" evidence="6">
    <location>
        <begin position="80"/>
        <end position="106"/>
    </location>
</feature>
<keyword evidence="4 6" id="KW-1133">Transmembrane helix</keyword>
<sequence length="513" mass="57174">MRNQLKAGAVLSYIALFISSVISIIYTPVMLNILGQSEFGLFSLATSTAAFVGVLNFGLGNAVIRYTAKYKALKDEEGCYNLYGMFFIMYGILGIVALIAGIVLSFNSHILFSNSLTGDEIHTLKSLMRILVVNTSVGIGLGLFSVLMLAHEKFIFSKVVGILSSIINPLVMLPFLVMGYGSIGMVVITTIINLTTILINMIYCFKILKIKIRFKALQRGLFKEVIIFSSLIFLNMIIGQIYWSTDQIILGMYSGTVAIAVYSIGVSFSGYFSGFSAGISNVFLSRVTTMVTNKANDSEISELFIRIGRVQFVIISLALSGFIVFGQEFINLWVGRKYHDSFLIAMLILTPMVIPLIQGMGGVILQAKNMHKFKTIVNFALALANVILSIIFVQWWGAIGCALATAISFTIGNIIITNIYYWKKINIDIPKFWFNIFCMSAPFFTSVLLGTITNKLFIADNWLLFFIKILMFIGAYSILMWTTGMNRYEKDLVIVPLKSIIDKFRKQKLHKVS</sequence>
<feature type="transmembrane region" description="Helical" evidence="6">
    <location>
        <begin position="183"/>
        <end position="205"/>
    </location>
</feature>
<dbReference type="OrthoDB" id="5751261at2"/>
<feature type="transmembrane region" description="Helical" evidence="6">
    <location>
        <begin position="310"/>
        <end position="330"/>
    </location>
</feature>
<dbReference type="Pfam" id="PF01943">
    <property type="entry name" value="Polysacc_synt"/>
    <property type="match status" value="1"/>
</dbReference>
<evidence type="ECO:0000256" key="5">
    <source>
        <dbReference type="ARBA" id="ARBA00023136"/>
    </source>
</evidence>
<comment type="subcellular location">
    <subcellularLocation>
        <location evidence="1">Cell membrane</location>
        <topology evidence="1">Multi-pass membrane protein</topology>
    </subcellularLocation>
</comment>
<evidence type="ECO:0000256" key="2">
    <source>
        <dbReference type="ARBA" id="ARBA00022475"/>
    </source>
</evidence>
<feature type="transmembrane region" description="Helical" evidence="6">
    <location>
        <begin position="7"/>
        <end position="27"/>
    </location>
</feature>
<feature type="transmembrane region" description="Helical" evidence="6">
    <location>
        <begin position="402"/>
        <end position="420"/>
    </location>
</feature>
<feature type="transmembrane region" description="Helical" evidence="6">
    <location>
        <begin position="432"/>
        <end position="450"/>
    </location>
</feature>
<dbReference type="PANTHER" id="PTHR30250:SF11">
    <property type="entry name" value="O-ANTIGEN TRANSPORTER-RELATED"/>
    <property type="match status" value="1"/>
</dbReference>
<evidence type="ECO:0000313" key="8">
    <source>
        <dbReference type="Proteomes" id="UP000267430"/>
    </source>
</evidence>
<dbReference type="InterPro" id="IPR050833">
    <property type="entry name" value="Poly_Biosynth_Transport"/>
</dbReference>
<evidence type="ECO:0000313" key="7">
    <source>
        <dbReference type="EMBL" id="RUQ30078.1"/>
    </source>
</evidence>
<name>A0A3S0W8R0_9BACI</name>
<feature type="transmembrane region" description="Helical" evidence="6">
    <location>
        <begin position="39"/>
        <end position="59"/>
    </location>
</feature>
<dbReference type="EMBL" id="RYZZ01000007">
    <property type="protein sequence ID" value="RUQ30078.1"/>
    <property type="molecule type" value="Genomic_DNA"/>
</dbReference>
<dbReference type="InterPro" id="IPR002797">
    <property type="entry name" value="Polysacc_synth"/>
</dbReference>
<feature type="transmembrane region" description="Helical" evidence="6">
    <location>
        <begin position="462"/>
        <end position="481"/>
    </location>
</feature>
<keyword evidence="3 6" id="KW-0812">Transmembrane</keyword>
<accession>A0A3S0W8R0</accession>
<dbReference type="PANTHER" id="PTHR30250">
    <property type="entry name" value="PST FAMILY PREDICTED COLANIC ACID TRANSPORTER"/>
    <property type="match status" value="1"/>
</dbReference>
<organism evidence="7 8">
    <name type="scientific">Peribacillus cavernae</name>
    <dbReference type="NCBI Taxonomy" id="1674310"/>
    <lineage>
        <taxon>Bacteria</taxon>
        <taxon>Bacillati</taxon>
        <taxon>Bacillota</taxon>
        <taxon>Bacilli</taxon>
        <taxon>Bacillales</taxon>
        <taxon>Bacillaceae</taxon>
        <taxon>Peribacillus</taxon>
    </lineage>
</organism>
<reference evidence="7 8" key="1">
    <citation type="submission" date="2018-12" db="EMBL/GenBank/DDBJ databases">
        <title>Bacillus chawlae sp. nov., Bacillus glennii sp. nov., and Bacillus saganii sp. nov. Isolated from the Vehicle Assembly Building at Kennedy Space Center where the Viking Spacecraft were Assembled.</title>
        <authorList>
            <person name="Seuylemezian A."/>
            <person name="Vaishampayan P."/>
        </authorList>
    </citation>
    <scope>NUCLEOTIDE SEQUENCE [LARGE SCALE GENOMIC DNA]</scope>
    <source>
        <strain evidence="7 8">L5</strain>
    </source>
</reference>
<evidence type="ECO:0000256" key="6">
    <source>
        <dbReference type="SAM" id="Phobius"/>
    </source>
</evidence>
<feature type="transmembrane region" description="Helical" evidence="6">
    <location>
        <begin position="126"/>
        <end position="147"/>
    </location>
</feature>
<protein>
    <submittedName>
        <fullName evidence="7">Polysaccharide biosynthesis protein</fullName>
    </submittedName>
</protein>
<evidence type="ECO:0000256" key="1">
    <source>
        <dbReference type="ARBA" id="ARBA00004651"/>
    </source>
</evidence>
<keyword evidence="2" id="KW-1003">Cell membrane</keyword>
<gene>
    <name evidence="7" type="ORF">ELQ35_06925</name>
</gene>
<dbReference type="GO" id="GO:0005886">
    <property type="term" value="C:plasma membrane"/>
    <property type="evidence" value="ECO:0007669"/>
    <property type="project" value="UniProtKB-SubCell"/>
</dbReference>
<evidence type="ECO:0000256" key="4">
    <source>
        <dbReference type="ARBA" id="ARBA00022989"/>
    </source>
</evidence>
<evidence type="ECO:0000256" key="3">
    <source>
        <dbReference type="ARBA" id="ARBA00022692"/>
    </source>
</evidence>
<feature type="transmembrane region" description="Helical" evidence="6">
    <location>
        <begin position="225"/>
        <end position="243"/>
    </location>
</feature>
<feature type="transmembrane region" description="Helical" evidence="6">
    <location>
        <begin position="376"/>
        <end position="396"/>
    </location>
</feature>
<comment type="caution">
    <text evidence="7">The sequence shown here is derived from an EMBL/GenBank/DDBJ whole genome shotgun (WGS) entry which is preliminary data.</text>
</comment>
<feature type="transmembrane region" description="Helical" evidence="6">
    <location>
        <begin position="159"/>
        <end position="177"/>
    </location>
</feature>
<feature type="transmembrane region" description="Helical" evidence="6">
    <location>
        <begin position="249"/>
        <end position="272"/>
    </location>
</feature>